<feature type="compositionally biased region" description="Polar residues" evidence="13">
    <location>
        <begin position="774"/>
        <end position="786"/>
    </location>
</feature>
<feature type="region of interest" description="Disordered" evidence="13">
    <location>
        <begin position="498"/>
        <end position="531"/>
    </location>
</feature>
<feature type="region of interest" description="Disordered" evidence="13">
    <location>
        <begin position="80"/>
        <end position="100"/>
    </location>
</feature>
<evidence type="ECO:0000256" key="8">
    <source>
        <dbReference type="ARBA" id="ARBA00022912"/>
    </source>
</evidence>
<feature type="compositionally biased region" description="Low complexity" evidence="13">
    <location>
        <begin position="867"/>
        <end position="877"/>
    </location>
</feature>
<dbReference type="PROSITE" id="PS51746">
    <property type="entry name" value="PPM_2"/>
    <property type="match status" value="1"/>
</dbReference>
<comment type="subcellular location">
    <subcellularLocation>
        <location evidence="2">Membrane</location>
        <topology evidence="2">Peripheral membrane protein</topology>
    </subcellularLocation>
</comment>
<feature type="compositionally biased region" description="Basic and acidic residues" evidence="13">
    <location>
        <begin position="790"/>
        <end position="806"/>
    </location>
</feature>
<keyword evidence="6 12" id="KW-0378">Hydrolase</keyword>
<accession>K0RII9</accession>
<feature type="compositionally biased region" description="Polar residues" evidence="13">
    <location>
        <begin position="744"/>
        <end position="757"/>
    </location>
</feature>
<feature type="region of interest" description="Disordered" evidence="13">
    <location>
        <begin position="646"/>
        <end position="674"/>
    </location>
</feature>
<name>K0RII9_THAOC</name>
<dbReference type="OrthoDB" id="10264738at2759"/>
<dbReference type="GO" id="GO:0046872">
    <property type="term" value="F:metal ion binding"/>
    <property type="evidence" value="ECO:0007669"/>
    <property type="project" value="UniProtKB-KW"/>
</dbReference>
<keyword evidence="16" id="KW-1185">Reference proteome</keyword>
<keyword evidence="5" id="KW-0479">Metal-binding</keyword>
<dbReference type="Gene3D" id="3.60.40.10">
    <property type="entry name" value="PPM-type phosphatase domain"/>
    <property type="match status" value="1"/>
</dbReference>
<evidence type="ECO:0000256" key="3">
    <source>
        <dbReference type="ARBA" id="ARBA00006702"/>
    </source>
</evidence>
<dbReference type="Pfam" id="PF00481">
    <property type="entry name" value="PP2C"/>
    <property type="match status" value="2"/>
</dbReference>
<dbReference type="InterPro" id="IPR001932">
    <property type="entry name" value="PPM-type_phosphatase-like_dom"/>
</dbReference>
<dbReference type="SMART" id="SM00332">
    <property type="entry name" value="PP2Cc"/>
    <property type="match status" value="1"/>
</dbReference>
<dbReference type="InterPro" id="IPR036457">
    <property type="entry name" value="PPM-type-like_dom_sf"/>
</dbReference>
<feature type="compositionally biased region" description="Low complexity" evidence="13">
    <location>
        <begin position="505"/>
        <end position="516"/>
    </location>
</feature>
<evidence type="ECO:0000256" key="11">
    <source>
        <dbReference type="ARBA" id="ARBA00048336"/>
    </source>
</evidence>
<dbReference type="PANTHER" id="PTHR13832">
    <property type="entry name" value="PROTEIN PHOSPHATASE 2C"/>
    <property type="match status" value="1"/>
</dbReference>
<organism evidence="15 16">
    <name type="scientific">Thalassiosira oceanica</name>
    <name type="common">Marine diatom</name>
    <dbReference type="NCBI Taxonomy" id="159749"/>
    <lineage>
        <taxon>Eukaryota</taxon>
        <taxon>Sar</taxon>
        <taxon>Stramenopiles</taxon>
        <taxon>Ochrophyta</taxon>
        <taxon>Bacillariophyta</taxon>
        <taxon>Coscinodiscophyceae</taxon>
        <taxon>Thalassiosirophycidae</taxon>
        <taxon>Thalassiosirales</taxon>
        <taxon>Thalassiosiraceae</taxon>
        <taxon>Thalassiosira</taxon>
    </lineage>
</organism>
<evidence type="ECO:0000256" key="10">
    <source>
        <dbReference type="ARBA" id="ARBA00047761"/>
    </source>
</evidence>
<dbReference type="GO" id="GO:0004722">
    <property type="term" value="F:protein serine/threonine phosphatase activity"/>
    <property type="evidence" value="ECO:0007669"/>
    <property type="project" value="UniProtKB-EC"/>
</dbReference>
<comment type="similarity">
    <text evidence="3 12">Belongs to the PP2C family.</text>
</comment>
<proteinExistence type="inferred from homology"/>
<dbReference type="eggNOG" id="KOG0698">
    <property type="taxonomic scope" value="Eukaryota"/>
</dbReference>
<evidence type="ECO:0000256" key="1">
    <source>
        <dbReference type="ARBA" id="ARBA00001936"/>
    </source>
</evidence>
<dbReference type="InterPro" id="IPR000222">
    <property type="entry name" value="PP2C_BS"/>
</dbReference>
<protein>
    <recommendedName>
        <fullName evidence="4">protein-serine/threonine phosphatase</fullName>
        <ecNumber evidence="4">3.1.3.16</ecNumber>
    </recommendedName>
</protein>
<feature type="region of interest" description="Disordered" evidence="13">
    <location>
        <begin position="148"/>
        <end position="180"/>
    </location>
</feature>
<evidence type="ECO:0000256" key="5">
    <source>
        <dbReference type="ARBA" id="ARBA00022723"/>
    </source>
</evidence>
<dbReference type="Proteomes" id="UP000266841">
    <property type="component" value="Unassembled WGS sequence"/>
</dbReference>
<feature type="region of interest" description="Disordered" evidence="13">
    <location>
        <begin position="744"/>
        <end position="877"/>
    </location>
</feature>
<evidence type="ECO:0000256" key="2">
    <source>
        <dbReference type="ARBA" id="ARBA00004170"/>
    </source>
</evidence>
<comment type="caution">
    <text evidence="15">The sequence shown here is derived from an EMBL/GenBank/DDBJ whole genome shotgun (WGS) entry which is preliminary data.</text>
</comment>
<gene>
    <name evidence="15" type="ORF">THAOC_27015</name>
</gene>
<evidence type="ECO:0000256" key="9">
    <source>
        <dbReference type="ARBA" id="ARBA00023211"/>
    </source>
</evidence>
<comment type="catalytic activity">
    <reaction evidence="10">
        <text>O-phospho-L-seryl-[protein] + H2O = L-seryl-[protein] + phosphate</text>
        <dbReference type="Rhea" id="RHEA:20629"/>
        <dbReference type="Rhea" id="RHEA-COMP:9863"/>
        <dbReference type="Rhea" id="RHEA-COMP:11604"/>
        <dbReference type="ChEBI" id="CHEBI:15377"/>
        <dbReference type="ChEBI" id="CHEBI:29999"/>
        <dbReference type="ChEBI" id="CHEBI:43474"/>
        <dbReference type="ChEBI" id="CHEBI:83421"/>
        <dbReference type="EC" id="3.1.3.16"/>
    </reaction>
</comment>
<comment type="cofactor">
    <cofactor evidence="1">
        <name>Mn(2+)</name>
        <dbReference type="ChEBI" id="CHEBI:29035"/>
    </cofactor>
</comment>
<evidence type="ECO:0000313" key="16">
    <source>
        <dbReference type="Proteomes" id="UP000266841"/>
    </source>
</evidence>
<evidence type="ECO:0000256" key="12">
    <source>
        <dbReference type="RuleBase" id="RU003465"/>
    </source>
</evidence>
<sequence>MGDTSAENSASINVENIFASMTTTATELTEHDPTSSTHQTFFRLDEPNNIFANFQPALLNSTPQRKYSDSNVESRLIFNTNTNSGRSDTGGVGKVAPDGELSKSMGTSFLRSSLQRSSSNITANTLGTVSSIRHAGYLLKRSNLPYKPEPQPLLSDEISESLAPPPPQSDGSGTEFDEIRHLPFGGFGSNSALFDGEHVDESESDMLETSPLKVAMNNFATSEAPERNDASQCFCSPVVEFVRQLIGMQTETFVKEFEEINGQHDGFMTRISLTATKPGRLGSNASAVAYNAGSVSNRYSLPLKEAGRSDPVPISPPKNRKVMTATDSIQRPASSLPKTDSVGRLSTYDDGQQLRHCGGGNSANYPPPPPDYLAKDGHIWRAKYCVLENGILYFYRTAAEGESHEAQLEREESRLYALETLSSEIFLGEEIVTTSSPSNQMMSPDTISPPKRQFTNGSMGRQLSRQMSNHDMHDLSKSPMPMKKADYYMEQGQQARVNPFSRQGSSVTTRLTSSSTIGDTGREHSGSSNNVGKLYHSNSTLTFNHDAEIMWEKRVSLDCVGAVRSSKQDNDHVFELLAFGIEDRDAMSAEGGVSLRPSIDRQDSNEIVDRLILRASGTDEMNAWMFELYRALRDRSMESFMQQVNSLKGSSRPSGFDDSSIHDISRCNTSPRDSIRRRLAPLHSQGSSVLGPTTSPSIFTKSSYASSATAGGSSFGGSNFSPNVVGSLSHGHGRNALFRRQVRDGTTSEASPLSTPGGSPLDPSLMKKKPQIPPLSTTDTIQSDPSKGQGKRELSTFIDLREKDRQSPSPIFPKRPGAGSGNNDGSTVEAAFTNDKSKQSPAEIKLPPALADSTKAQTNGDEVPIESLSDSSDRSASSILGRQFETVDEESNSHIIRLGGCADPSVVVGSIVDAHFIPRGASVVGNARLEAYGGFGGGTYSPETRNEMMNPVTLSSPKSAVKWEIGASSECGVRTSNEDSYVAINNLDKLIETQGLVSFSSQDNFTQTKQQGLYAIFDGHVGNQAARFSAEKFPEILMEEQSLLASTDSASLSSIEERVDTMLRKSFDRLDRDFCVLCTADGRNWDCGSTALVAVIVDDVVSLANLGDCRGVVGRVVATNNSETSVENGWEEIDQQEISDDGRQWDRASGSLAPSYSRKLFWKEMTDTHSPIFAEEQARIERANGWIIEETEIPIGQLHRMDIFDKDVVEIVKRCFANRMKQHRSDPVRKLLIGRTCGDLAVSRAIGDRDFKAAYNSGTTDEREPLSSKSWKGPDVFVYPEGHSRLFYGDIVSNTPDIRTFKVGSAGVLEEFLLMACDGLWDVMDSDDAVRIAKNLLYEKRLTAKDGVSQKHSCLCSEVLLSSQAARLAELAQHLGSSDNITVILIRFYWDDMEEG</sequence>
<keyword evidence="9" id="KW-0464">Manganese</keyword>
<dbReference type="SUPFAM" id="SSF81606">
    <property type="entry name" value="PP2C-like"/>
    <property type="match status" value="1"/>
</dbReference>
<dbReference type="GO" id="GO:0016020">
    <property type="term" value="C:membrane"/>
    <property type="evidence" value="ECO:0007669"/>
    <property type="project" value="UniProtKB-SubCell"/>
</dbReference>
<dbReference type="EC" id="3.1.3.16" evidence="4"/>
<reference evidence="15 16" key="1">
    <citation type="journal article" date="2012" name="Genome Biol.">
        <title>Genome and low-iron response of an oceanic diatom adapted to chronic iron limitation.</title>
        <authorList>
            <person name="Lommer M."/>
            <person name="Specht M."/>
            <person name="Roy A.S."/>
            <person name="Kraemer L."/>
            <person name="Andreson R."/>
            <person name="Gutowska M.A."/>
            <person name="Wolf J."/>
            <person name="Bergner S.V."/>
            <person name="Schilhabel M.B."/>
            <person name="Klostermeier U.C."/>
            <person name="Beiko R.G."/>
            <person name="Rosenstiel P."/>
            <person name="Hippler M."/>
            <person name="Laroche J."/>
        </authorList>
    </citation>
    <scope>NUCLEOTIDE SEQUENCE [LARGE SCALE GENOMIC DNA]</scope>
    <source>
        <strain evidence="15 16">CCMP1005</strain>
    </source>
</reference>
<evidence type="ECO:0000259" key="14">
    <source>
        <dbReference type="PROSITE" id="PS51746"/>
    </source>
</evidence>
<dbReference type="EMBL" id="AGNL01037601">
    <property type="protein sequence ID" value="EJK53533.1"/>
    <property type="molecule type" value="Genomic_DNA"/>
</dbReference>
<evidence type="ECO:0000313" key="15">
    <source>
        <dbReference type="EMBL" id="EJK53533.1"/>
    </source>
</evidence>
<dbReference type="PANTHER" id="PTHR13832:SF803">
    <property type="entry name" value="PROTEIN PHOSPHATASE 1G"/>
    <property type="match status" value="1"/>
</dbReference>
<dbReference type="PROSITE" id="PS01032">
    <property type="entry name" value="PPM_1"/>
    <property type="match status" value="1"/>
</dbReference>
<evidence type="ECO:0000256" key="4">
    <source>
        <dbReference type="ARBA" id="ARBA00013081"/>
    </source>
</evidence>
<evidence type="ECO:0000256" key="6">
    <source>
        <dbReference type="ARBA" id="ARBA00022801"/>
    </source>
</evidence>
<dbReference type="CDD" id="cd00143">
    <property type="entry name" value="PP2Cc"/>
    <property type="match status" value="1"/>
</dbReference>
<evidence type="ECO:0000256" key="13">
    <source>
        <dbReference type="SAM" id="MobiDB-lite"/>
    </source>
</evidence>
<dbReference type="InterPro" id="IPR015655">
    <property type="entry name" value="PP2C"/>
</dbReference>
<feature type="domain" description="PPM-type phosphatase" evidence="14">
    <location>
        <begin position="964"/>
        <end position="1388"/>
    </location>
</feature>
<evidence type="ECO:0000256" key="7">
    <source>
        <dbReference type="ARBA" id="ARBA00022842"/>
    </source>
</evidence>
<keyword evidence="7" id="KW-0460">Magnesium</keyword>
<comment type="catalytic activity">
    <reaction evidence="11">
        <text>O-phospho-L-threonyl-[protein] + H2O = L-threonyl-[protein] + phosphate</text>
        <dbReference type="Rhea" id="RHEA:47004"/>
        <dbReference type="Rhea" id="RHEA-COMP:11060"/>
        <dbReference type="Rhea" id="RHEA-COMP:11605"/>
        <dbReference type="ChEBI" id="CHEBI:15377"/>
        <dbReference type="ChEBI" id="CHEBI:30013"/>
        <dbReference type="ChEBI" id="CHEBI:43474"/>
        <dbReference type="ChEBI" id="CHEBI:61977"/>
        <dbReference type="EC" id="3.1.3.16"/>
    </reaction>
</comment>
<keyword evidence="8 12" id="KW-0904">Protein phosphatase</keyword>